<protein>
    <submittedName>
        <fullName evidence="2">Uncharacterized protein</fullName>
    </submittedName>
</protein>
<reference evidence="2 3" key="1">
    <citation type="journal article" date="2023" name="Plants (Basel)">
        <title>Bridging the Gap: Combining Genomics and Transcriptomics Approaches to Understand Stylosanthes scabra, an Orphan Legume from the Brazilian Caatinga.</title>
        <authorList>
            <person name="Ferreira-Neto J.R.C."/>
            <person name="da Silva M.D."/>
            <person name="Binneck E."/>
            <person name="de Melo N.F."/>
            <person name="da Silva R.H."/>
            <person name="de Melo A.L.T.M."/>
            <person name="Pandolfi V."/>
            <person name="Bustamante F.O."/>
            <person name="Brasileiro-Vidal A.C."/>
            <person name="Benko-Iseppon A.M."/>
        </authorList>
    </citation>
    <scope>NUCLEOTIDE SEQUENCE [LARGE SCALE GENOMIC DNA]</scope>
    <source>
        <tissue evidence="2">Leaves</tissue>
    </source>
</reference>
<organism evidence="2 3">
    <name type="scientific">Stylosanthes scabra</name>
    <dbReference type="NCBI Taxonomy" id="79078"/>
    <lineage>
        <taxon>Eukaryota</taxon>
        <taxon>Viridiplantae</taxon>
        <taxon>Streptophyta</taxon>
        <taxon>Embryophyta</taxon>
        <taxon>Tracheophyta</taxon>
        <taxon>Spermatophyta</taxon>
        <taxon>Magnoliopsida</taxon>
        <taxon>eudicotyledons</taxon>
        <taxon>Gunneridae</taxon>
        <taxon>Pentapetalae</taxon>
        <taxon>rosids</taxon>
        <taxon>fabids</taxon>
        <taxon>Fabales</taxon>
        <taxon>Fabaceae</taxon>
        <taxon>Papilionoideae</taxon>
        <taxon>50 kb inversion clade</taxon>
        <taxon>dalbergioids sensu lato</taxon>
        <taxon>Dalbergieae</taxon>
        <taxon>Pterocarpus clade</taxon>
        <taxon>Stylosanthes</taxon>
    </lineage>
</organism>
<evidence type="ECO:0000256" key="1">
    <source>
        <dbReference type="SAM" id="MobiDB-lite"/>
    </source>
</evidence>
<evidence type="ECO:0000313" key="2">
    <source>
        <dbReference type="EMBL" id="MED6148995.1"/>
    </source>
</evidence>
<dbReference type="Proteomes" id="UP001341840">
    <property type="component" value="Unassembled WGS sequence"/>
</dbReference>
<proteinExistence type="predicted"/>
<keyword evidence="3" id="KW-1185">Reference proteome</keyword>
<evidence type="ECO:0000313" key="3">
    <source>
        <dbReference type="Proteomes" id="UP001341840"/>
    </source>
</evidence>
<feature type="compositionally biased region" description="Basic and acidic residues" evidence="1">
    <location>
        <begin position="25"/>
        <end position="36"/>
    </location>
</feature>
<gene>
    <name evidence="2" type="ORF">PIB30_058228</name>
</gene>
<comment type="caution">
    <text evidence="2">The sequence shown here is derived from an EMBL/GenBank/DDBJ whole genome shotgun (WGS) entry which is preliminary data.</text>
</comment>
<accession>A0ABU6TJN7</accession>
<dbReference type="EMBL" id="JASCZI010091107">
    <property type="protein sequence ID" value="MED6148995.1"/>
    <property type="molecule type" value="Genomic_DNA"/>
</dbReference>
<sequence length="113" mass="12981">MSERTREEPTAEEVDNLRWSKRKLRNEEEGHEESQTKRGPKTQQSSGSRQPVAEGQGRRSYVSMVKGPDFVYDTDTTDESESEGEDSKEESEFEYSDMEGADPKSAAWKIKRE</sequence>
<feature type="compositionally biased region" description="Acidic residues" evidence="1">
    <location>
        <begin position="75"/>
        <end position="100"/>
    </location>
</feature>
<name>A0ABU6TJN7_9FABA</name>
<feature type="region of interest" description="Disordered" evidence="1">
    <location>
        <begin position="1"/>
        <end position="113"/>
    </location>
</feature>